<dbReference type="InterPro" id="IPR043502">
    <property type="entry name" value="DNA/RNA_pol_sf"/>
</dbReference>
<keyword evidence="8" id="KW-0862">Zinc</keyword>
<dbReference type="GO" id="GO:0140445">
    <property type="term" value="C:chromosome, telomeric repeat region"/>
    <property type="evidence" value="ECO:0007669"/>
    <property type="project" value="EnsemblFungi"/>
</dbReference>
<dbReference type="EMBL" id="KE651168">
    <property type="protein sequence ID" value="EEB06508.2"/>
    <property type="molecule type" value="Genomic_DNA"/>
</dbReference>
<dbReference type="GO" id="GO:0006272">
    <property type="term" value="P:leading strand elongation"/>
    <property type="evidence" value="ECO:0000318"/>
    <property type="project" value="GO_Central"/>
</dbReference>
<dbReference type="CDD" id="cd05776">
    <property type="entry name" value="DNA_polB_alpha_exo"/>
    <property type="match status" value="1"/>
</dbReference>
<dbReference type="PANTHER" id="PTHR45861">
    <property type="entry name" value="DNA POLYMERASE ALPHA CATALYTIC SUBUNIT"/>
    <property type="match status" value="1"/>
</dbReference>
<evidence type="ECO:0000256" key="4">
    <source>
        <dbReference type="ARBA" id="ARBA00022695"/>
    </source>
</evidence>
<dbReference type="InterPro" id="IPR023211">
    <property type="entry name" value="DNA_pol_palm_dom_sf"/>
</dbReference>
<dbReference type="InterPro" id="IPR012337">
    <property type="entry name" value="RNaseH-like_sf"/>
</dbReference>
<dbReference type="OMA" id="RTAQNHE"/>
<evidence type="ECO:0000259" key="17">
    <source>
        <dbReference type="Pfam" id="PF12254"/>
    </source>
</evidence>
<feature type="region of interest" description="Disordered" evidence="13">
    <location>
        <begin position="353"/>
        <end position="396"/>
    </location>
</feature>
<keyword evidence="6" id="KW-0479">Metal-binding</keyword>
<dbReference type="GO" id="GO:0003682">
    <property type="term" value="F:chromatin binding"/>
    <property type="evidence" value="ECO:0000318"/>
    <property type="project" value="GO_Central"/>
</dbReference>
<dbReference type="RefSeq" id="XP_002172801.2">
    <property type="nucleotide sequence ID" value="XM_002172765.2"/>
</dbReference>
<dbReference type="PRINTS" id="PR00106">
    <property type="entry name" value="DNAPOLB"/>
</dbReference>
<dbReference type="SUPFAM" id="SSF53098">
    <property type="entry name" value="Ribonuclease H-like"/>
    <property type="match status" value="1"/>
</dbReference>
<dbReference type="Pfam" id="PF12254">
    <property type="entry name" value="DNA_pol_alpha_N"/>
    <property type="match status" value="1"/>
</dbReference>
<dbReference type="Proteomes" id="UP000001744">
    <property type="component" value="Unassembled WGS sequence"/>
</dbReference>
<dbReference type="InterPro" id="IPR017964">
    <property type="entry name" value="DNA-dir_DNA_pol_B_CS"/>
</dbReference>
<dbReference type="GO" id="GO:0003697">
    <property type="term" value="F:single-stranded DNA binding"/>
    <property type="evidence" value="ECO:0000318"/>
    <property type="project" value="GO_Central"/>
</dbReference>
<dbReference type="FunFam" id="3.30.420.10:FF:000036">
    <property type="entry name" value="DNA polymerase"/>
    <property type="match status" value="1"/>
</dbReference>
<evidence type="ECO:0000256" key="10">
    <source>
        <dbReference type="ARBA" id="ARBA00023125"/>
    </source>
</evidence>
<dbReference type="NCBIfam" id="TIGR00592">
    <property type="entry name" value="pol2"/>
    <property type="match status" value="1"/>
</dbReference>
<dbReference type="GO" id="GO:0005658">
    <property type="term" value="C:alpha DNA polymerase:primase complex"/>
    <property type="evidence" value="ECO:0000318"/>
    <property type="project" value="GO_Central"/>
</dbReference>
<evidence type="ECO:0000256" key="2">
    <source>
        <dbReference type="ARBA" id="ARBA00005755"/>
    </source>
</evidence>
<evidence type="ECO:0000256" key="7">
    <source>
        <dbReference type="ARBA" id="ARBA00022771"/>
    </source>
</evidence>
<evidence type="ECO:0000313" key="18">
    <source>
        <dbReference type="EMBL" id="EEB06508.2"/>
    </source>
</evidence>
<feature type="compositionally biased region" description="Acidic residues" evidence="13">
    <location>
        <begin position="372"/>
        <end position="383"/>
    </location>
</feature>
<dbReference type="SUPFAM" id="SSF56672">
    <property type="entry name" value="DNA/RNA polymerases"/>
    <property type="match status" value="1"/>
</dbReference>
<protein>
    <recommendedName>
        <fullName evidence="12">DNA polymerase</fullName>
        <ecNumber evidence="12">2.7.7.7</ecNumber>
    </recommendedName>
</protein>
<dbReference type="JaponicusDB" id="SJAG_05239">
    <property type="gene designation" value="pol1"/>
</dbReference>
<dbReference type="Pfam" id="PF00136">
    <property type="entry name" value="DNA_pol_B"/>
    <property type="match status" value="1"/>
</dbReference>
<organism evidence="18 20">
    <name type="scientific">Schizosaccharomyces japonicus (strain yFS275 / FY16936)</name>
    <name type="common">Fission yeast</name>
    <dbReference type="NCBI Taxonomy" id="402676"/>
    <lineage>
        <taxon>Eukaryota</taxon>
        <taxon>Fungi</taxon>
        <taxon>Dikarya</taxon>
        <taxon>Ascomycota</taxon>
        <taxon>Taphrinomycotina</taxon>
        <taxon>Schizosaccharomycetes</taxon>
        <taxon>Schizosaccharomycetales</taxon>
        <taxon>Schizosaccharomycetaceae</taxon>
        <taxon>Schizosaccharomyces</taxon>
    </lineage>
</organism>
<dbReference type="STRING" id="402676.B6JY90"/>
<evidence type="ECO:0000256" key="3">
    <source>
        <dbReference type="ARBA" id="ARBA00022679"/>
    </source>
</evidence>
<dbReference type="GO" id="GO:0003887">
    <property type="term" value="F:DNA-directed DNA polymerase activity"/>
    <property type="evidence" value="ECO:0000318"/>
    <property type="project" value="GO_Central"/>
</dbReference>
<name>B6JY90_SCHJY</name>
<dbReference type="GO" id="GO:0008270">
    <property type="term" value="F:zinc ion binding"/>
    <property type="evidence" value="ECO:0007669"/>
    <property type="project" value="UniProtKB-KW"/>
</dbReference>
<feature type="compositionally biased region" description="Low complexity" evidence="13">
    <location>
        <begin position="384"/>
        <end position="394"/>
    </location>
</feature>
<dbReference type="GO" id="GO:1902975">
    <property type="term" value="P:mitotic DNA replication initiation"/>
    <property type="evidence" value="ECO:0007669"/>
    <property type="project" value="InterPro"/>
</dbReference>
<dbReference type="eggNOG" id="KOG0970">
    <property type="taxonomic scope" value="Eukaryota"/>
</dbReference>
<evidence type="ECO:0000256" key="12">
    <source>
        <dbReference type="RuleBase" id="RU000442"/>
    </source>
</evidence>
<dbReference type="InterPro" id="IPR045846">
    <property type="entry name" value="POLBc_alpha"/>
</dbReference>
<gene>
    <name evidence="19" type="primary">pol1</name>
    <name evidence="18" type="ORF">SJAG_05239</name>
</gene>
<dbReference type="GO" id="GO:0003688">
    <property type="term" value="F:DNA replication origin binding"/>
    <property type="evidence" value="ECO:0000318"/>
    <property type="project" value="GO_Central"/>
</dbReference>
<dbReference type="InterPro" id="IPR006133">
    <property type="entry name" value="DNA-dir_DNA_pol_B_exonuc"/>
</dbReference>
<dbReference type="GO" id="GO:0035861">
    <property type="term" value="C:site of double-strand break"/>
    <property type="evidence" value="ECO:0007669"/>
    <property type="project" value="EnsemblFungi"/>
</dbReference>
<dbReference type="HOGENOM" id="CLU_001718_1_0_1"/>
<dbReference type="Pfam" id="PF08996">
    <property type="entry name" value="zf-DNA_Pol"/>
    <property type="match status" value="1"/>
</dbReference>
<feature type="compositionally biased region" description="Polar residues" evidence="13">
    <location>
        <begin position="192"/>
        <end position="201"/>
    </location>
</feature>
<evidence type="ECO:0000259" key="16">
    <source>
        <dbReference type="Pfam" id="PF08996"/>
    </source>
</evidence>
<evidence type="ECO:0000256" key="11">
    <source>
        <dbReference type="ARBA" id="ARBA00023242"/>
    </source>
</evidence>
<evidence type="ECO:0000256" key="13">
    <source>
        <dbReference type="SAM" id="MobiDB-lite"/>
    </source>
</evidence>
<keyword evidence="4 12" id="KW-0548">Nucleotidyltransferase</keyword>
<keyword evidence="7" id="KW-0863">Zinc-finger</keyword>
<dbReference type="PROSITE" id="PS00116">
    <property type="entry name" value="DNA_POLYMERASE_B"/>
    <property type="match status" value="1"/>
</dbReference>
<dbReference type="Gene3D" id="3.30.420.10">
    <property type="entry name" value="Ribonuclease H-like superfamily/Ribonuclease H"/>
    <property type="match status" value="1"/>
</dbReference>
<feature type="region of interest" description="Disordered" evidence="13">
    <location>
        <begin position="89"/>
        <end position="161"/>
    </location>
</feature>
<dbReference type="Pfam" id="PF03104">
    <property type="entry name" value="DNA_pol_B_exo1"/>
    <property type="match status" value="1"/>
</dbReference>
<evidence type="ECO:0000313" key="19">
    <source>
        <dbReference type="JaponicusDB" id="SJAG_05239"/>
    </source>
</evidence>
<dbReference type="OrthoDB" id="6755010at2759"/>
<feature type="domain" description="DNA-directed DNA polymerase family B exonuclease" evidence="15">
    <location>
        <begin position="460"/>
        <end position="703"/>
    </location>
</feature>
<feature type="region of interest" description="Disordered" evidence="13">
    <location>
        <begin position="185"/>
        <end position="219"/>
    </location>
</feature>
<dbReference type="GO" id="GO:0006281">
    <property type="term" value="P:DNA repair"/>
    <property type="evidence" value="ECO:0007669"/>
    <property type="project" value="EnsemblFungi"/>
</dbReference>
<dbReference type="InterPro" id="IPR015088">
    <property type="entry name" value="Znf_DNA-dir_DNA_pol_B_alpha"/>
</dbReference>
<accession>B6JY90</accession>
<dbReference type="InterPro" id="IPR038256">
    <property type="entry name" value="Pol_alpha_znc_sf"/>
</dbReference>
<feature type="domain" description="DNA polymerase alpha catalytic subunit N-terminal" evidence="17">
    <location>
        <begin position="38"/>
        <end position="102"/>
    </location>
</feature>
<dbReference type="VEuPathDB" id="FungiDB:SJAG_05239"/>
<evidence type="ECO:0000256" key="8">
    <source>
        <dbReference type="ARBA" id="ARBA00022833"/>
    </source>
</evidence>
<evidence type="ECO:0000256" key="5">
    <source>
        <dbReference type="ARBA" id="ARBA00022705"/>
    </source>
</evidence>
<dbReference type="InterPro" id="IPR006134">
    <property type="entry name" value="DNA-dir_DNA_pol_B_multi_dom"/>
</dbReference>
<evidence type="ECO:0000259" key="15">
    <source>
        <dbReference type="Pfam" id="PF03104"/>
    </source>
</evidence>
<dbReference type="Gene3D" id="3.30.70.2820">
    <property type="match status" value="1"/>
</dbReference>
<dbReference type="Gene3D" id="3.90.1600.10">
    <property type="entry name" value="Palm domain of DNA polymerase"/>
    <property type="match status" value="2"/>
</dbReference>
<dbReference type="SMART" id="SM00486">
    <property type="entry name" value="POLBc"/>
    <property type="match status" value="1"/>
</dbReference>
<dbReference type="GeneID" id="7048735"/>
<keyword evidence="10 12" id="KW-0238">DNA-binding</keyword>
<evidence type="ECO:0000256" key="9">
    <source>
        <dbReference type="ARBA" id="ARBA00022932"/>
    </source>
</evidence>
<keyword evidence="9 12" id="KW-0239">DNA-directed DNA polymerase</keyword>
<feature type="domain" description="Zinc finger DNA-directed DNA polymerase family B alpha" evidence="16">
    <location>
        <begin position="1241"/>
        <end position="1364"/>
    </location>
</feature>
<sequence length="1409" mass="159393">MGRTCSSYCFSFSIEDIFLHLFFHNMSRSGKASAREALSQLRALRESGKTRASVYETEENPELYDSVDEDEYRRVVRKRLDEDDFVVDDNGAGYVENGYDEWGPRNPTSSDDEADENAKDRKKRSSSQRLAAPEQRISTFFKRKALAPPTTKSSSEKRADKRDDDAFLADILGAVDADVMTELPKKRKLNETRNPPSGTSVRKSKTDAGQAYSPATVSSPIPTKLNASVSVSASTVSQNLHPTVKSSPVPASVAKSTSVDVPMDDVSHKITLKMFLKNLLLLPYQAHLPDMELPVVPPPDDAIPITSQSSQTVLPAHTGLTSAPPSEMLSELDPPAWVELSTRLQALQQPTPTFLQDGQHDFPRINPKHVLDDDENEEKDEEASASSTPTPTHTSLDEVQAEVSALFSKSGIHEWKCKVDRFKYAFELPDVPAETEYLHVLYSYKYPAFPFDLSGQTFSRVFGTHTALFEQFVLEKDVMGPCWLRIRSPDFDSVKNTSWCRLETACAIPNICVVKGTEKVPAVTPPLTVMSLAFRTLVNHQVNKQEIFSISARVYENVNIESPIVAEDTASTSFTVIRPLKQIFPNGFEAEARKSKSNIRCERTEIALLNYFLEKLQNADPDVLIGHDFEVSYSILLSRMREKRIRNWHRIGRLRRYEWPKITNRGSQQFIERQLASGRLLCDLSNDLGRSMIKTQSWSLSEIVQKELNIKRQEIDQDKALQSWTDTPKGLLDYLLHCELDTYFISALAFKTQILQLSKNLTNIAGNSWSRTLTGTRAERNEYILLHEFKKNGYILPDKQYQNSREVDVVDPEETPADTLGKKKDKYKGGLVFEPKKGLYDTYILVMDFNSLYPSIIQEYNICFTTVHRKHCTSKNGADVVPDVPNSSLEQGIFPRLIANLVNRRKQIKALLKDKNATPVQRLQWDIKQQALKLTANSMYGCLGYTKSRFYARPLAVLVTYKGREVLTSTKELADLMGLQVIYGDTDSVMINTNANNMTDALRIGNEFKNRVNERYRKLEIDIDNVYQRMLLHAKKKYAALQMDAQGKPVLDIKGLDMKRREFCALAKEASKYSLDQILSGELTETVISNIHAYLVDFAQKMRSGKFSANKFIIFNKLGKAPESYPNGKTMPFVQVALKKKARGENVRVGDVIPFIITGNESQGHPADRAVSPQQVMDQSSNLTIDYEYYLSHQILPPLERLVAPVEGTDRARLAECLGLDPRKYYTPEHADSSAFARIESTLTDDQRFSSARPLLLICPECKGESFNMKTVAEIREVLFADNVECDCGYEYSNLTVNLQFLGQLRNYLNHYYEGILVCDDSSCGNKTRQMNVYGRRCCAPGCRGHMHFEIDDKSLYNQIKFLHTAVHNPTGCTMNGLIRCRSIETVVLRYLNKNARKFVNLGAIYASY</sequence>
<dbReference type="InterPro" id="IPR006172">
    <property type="entry name" value="DNA-dir_DNA_pol_B"/>
</dbReference>
<dbReference type="EC" id="2.7.7.7" evidence="12"/>
<keyword evidence="5 12" id="KW-0235">DNA replication</keyword>
<dbReference type="GO" id="GO:0000166">
    <property type="term" value="F:nucleotide binding"/>
    <property type="evidence" value="ECO:0007669"/>
    <property type="project" value="InterPro"/>
</dbReference>
<dbReference type="GO" id="GO:0006273">
    <property type="term" value="P:lagging strand elongation"/>
    <property type="evidence" value="ECO:0000318"/>
    <property type="project" value="GO_Central"/>
</dbReference>
<evidence type="ECO:0000256" key="1">
    <source>
        <dbReference type="ARBA" id="ARBA00004123"/>
    </source>
</evidence>
<dbReference type="InterPro" id="IPR036397">
    <property type="entry name" value="RNaseH_sf"/>
</dbReference>
<evidence type="ECO:0000259" key="14">
    <source>
        <dbReference type="Pfam" id="PF00136"/>
    </source>
</evidence>
<comment type="similarity">
    <text evidence="2 12">Belongs to the DNA polymerase type-B family.</text>
</comment>
<dbReference type="GO" id="GO:0007534">
    <property type="term" value="P:gene conversion at mating-type locus"/>
    <property type="evidence" value="ECO:0007669"/>
    <property type="project" value="EnsemblFungi"/>
</dbReference>
<comment type="subcellular location">
    <subcellularLocation>
        <location evidence="1">Nucleus</location>
    </subcellularLocation>
</comment>
<dbReference type="GO" id="GO:0000785">
    <property type="term" value="C:chromatin"/>
    <property type="evidence" value="ECO:0007669"/>
    <property type="project" value="EnsemblFungi"/>
</dbReference>
<evidence type="ECO:0000256" key="6">
    <source>
        <dbReference type="ARBA" id="ARBA00022723"/>
    </source>
</evidence>
<proteinExistence type="inferred from homology"/>
<dbReference type="CDD" id="cd05532">
    <property type="entry name" value="POLBc_alpha"/>
    <property type="match status" value="1"/>
</dbReference>
<dbReference type="FunFam" id="1.10.132.60:FF:000004">
    <property type="entry name" value="DNA polymerase"/>
    <property type="match status" value="1"/>
</dbReference>
<keyword evidence="11" id="KW-0539">Nucleus</keyword>
<dbReference type="PANTHER" id="PTHR45861:SF1">
    <property type="entry name" value="DNA POLYMERASE ALPHA CATALYTIC SUBUNIT"/>
    <property type="match status" value="1"/>
</dbReference>
<evidence type="ECO:0000313" key="20">
    <source>
        <dbReference type="Proteomes" id="UP000001744"/>
    </source>
</evidence>
<keyword evidence="20" id="KW-1185">Reference proteome</keyword>
<dbReference type="Gene3D" id="1.10.3200.20">
    <property type="entry name" value="DNA Polymerase alpha, zinc finger"/>
    <property type="match status" value="1"/>
</dbReference>
<feature type="domain" description="DNA-directed DNA polymerase family B multifunctional" evidence="14">
    <location>
        <begin position="768"/>
        <end position="1205"/>
    </location>
</feature>
<dbReference type="Gene3D" id="1.10.132.60">
    <property type="entry name" value="DNA polymerase family B, C-terminal domain"/>
    <property type="match status" value="1"/>
</dbReference>
<comment type="catalytic activity">
    <reaction evidence="12">
        <text>DNA(n) + a 2'-deoxyribonucleoside 5'-triphosphate = DNA(n+1) + diphosphate</text>
        <dbReference type="Rhea" id="RHEA:22508"/>
        <dbReference type="Rhea" id="RHEA-COMP:17339"/>
        <dbReference type="Rhea" id="RHEA-COMP:17340"/>
        <dbReference type="ChEBI" id="CHEBI:33019"/>
        <dbReference type="ChEBI" id="CHEBI:61560"/>
        <dbReference type="ChEBI" id="CHEBI:173112"/>
        <dbReference type="EC" id="2.7.7.7"/>
    </reaction>
</comment>
<keyword evidence="3 12" id="KW-0808">Transferase</keyword>
<reference evidence="18 20" key="1">
    <citation type="journal article" date="2011" name="Science">
        <title>Comparative functional genomics of the fission yeasts.</title>
        <authorList>
            <person name="Rhind N."/>
            <person name="Chen Z."/>
            <person name="Yassour M."/>
            <person name="Thompson D.A."/>
            <person name="Haas B.J."/>
            <person name="Habib N."/>
            <person name="Wapinski I."/>
            <person name="Roy S."/>
            <person name="Lin M.F."/>
            <person name="Heiman D.I."/>
            <person name="Young S.K."/>
            <person name="Furuya K."/>
            <person name="Guo Y."/>
            <person name="Pidoux A."/>
            <person name="Chen H.M."/>
            <person name="Robbertse B."/>
            <person name="Goldberg J.M."/>
            <person name="Aoki K."/>
            <person name="Bayne E.H."/>
            <person name="Berlin A.M."/>
            <person name="Desjardins C.A."/>
            <person name="Dobbs E."/>
            <person name="Dukaj L."/>
            <person name="Fan L."/>
            <person name="FitzGerald M.G."/>
            <person name="French C."/>
            <person name="Gujja S."/>
            <person name="Hansen K."/>
            <person name="Keifenheim D."/>
            <person name="Levin J.Z."/>
            <person name="Mosher R.A."/>
            <person name="Mueller C.A."/>
            <person name="Pfiffner J."/>
            <person name="Priest M."/>
            <person name="Russ C."/>
            <person name="Smialowska A."/>
            <person name="Swoboda P."/>
            <person name="Sykes S.M."/>
            <person name="Vaughn M."/>
            <person name="Vengrova S."/>
            <person name="Yoder R."/>
            <person name="Zeng Q."/>
            <person name="Allshire R."/>
            <person name="Baulcombe D."/>
            <person name="Birren B.W."/>
            <person name="Brown W."/>
            <person name="Ekwall K."/>
            <person name="Kellis M."/>
            <person name="Leatherwood J."/>
            <person name="Levin H."/>
            <person name="Margalit H."/>
            <person name="Martienssen R."/>
            <person name="Nieduszynski C.A."/>
            <person name="Spatafora J.W."/>
            <person name="Friedman N."/>
            <person name="Dalgaard J.Z."/>
            <person name="Baumann P."/>
            <person name="Niki H."/>
            <person name="Regev A."/>
            <person name="Nusbaum C."/>
        </authorList>
    </citation>
    <scope>NUCLEOTIDE SEQUENCE [LARGE SCALE GENOMIC DNA]</scope>
    <source>
        <strain evidence="20">yFS275 / FY16936</strain>
    </source>
</reference>
<dbReference type="InterPro" id="IPR024647">
    <property type="entry name" value="DNA_pol_a_cat_su_N"/>
</dbReference>
<dbReference type="InterPro" id="IPR042087">
    <property type="entry name" value="DNA_pol_B_thumb"/>
</dbReference>